<dbReference type="InterPro" id="IPR001173">
    <property type="entry name" value="Glyco_trans_2-like"/>
</dbReference>
<dbReference type="Gene3D" id="3.90.550.10">
    <property type="entry name" value="Spore Coat Polysaccharide Biosynthesis Protein SpsA, Chain A"/>
    <property type="match status" value="1"/>
</dbReference>
<evidence type="ECO:0000256" key="2">
    <source>
        <dbReference type="ARBA" id="ARBA00022676"/>
    </source>
</evidence>
<evidence type="ECO:0000259" key="4">
    <source>
        <dbReference type="Pfam" id="PF00535"/>
    </source>
</evidence>
<evidence type="ECO:0000313" key="6">
    <source>
        <dbReference type="Proteomes" id="UP000226592"/>
    </source>
</evidence>
<evidence type="ECO:0000313" key="5">
    <source>
        <dbReference type="EMBL" id="MAG21756.1"/>
    </source>
</evidence>
<dbReference type="SUPFAM" id="SSF53448">
    <property type="entry name" value="Nucleotide-diphospho-sugar transferases"/>
    <property type="match status" value="1"/>
</dbReference>
<feature type="domain" description="Glycosyltransferase 2-like" evidence="4">
    <location>
        <begin position="10"/>
        <end position="132"/>
    </location>
</feature>
<organism evidence="5 6">
    <name type="scientific">Candidatus Iainarchaeum sp</name>
    <dbReference type="NCBI Taxonomy" id="3101447"/>
    <lineage>
        <taxon>Archaea</taxon>
        <taxon>Candidatus Iainarchaeota</taxon>
        <taxon>Candidatus Iainarchaeia</taxon>
        <taxon>Candidatus Iainarchaeales</taxon>
        <taxon>Candidatus Iainarchaeaceae</taxon>
        <taxon>Candidatus Iainarchaeum</taxon>
    </lineage>
</organism>
<evidence type="ECO:0000256" key="3">
    <source>
        <dbReference type="ARBA" id="ARBA00022679"/>
    </source>
</evidence>
<dbReference type="GO" id="GO:0016757">
    <property type="term" value="F:glycosyltransferase activity"/>
    <property type="evidence" value="ECO:0007669"/>
    <property type="project" value="UniProtKB-KW"/>
</dbReference>
<dbReference type="AlphaFoldDB" id="A0A2D6M002"/>
<dbReference type="PANTHER" id="PTHR43179">
    <property type="entry name" value="RHAMNOSYLTRANSFERASE WBBL"/>
    <property type="match status" value="1"/>
</dbReference>
<keyword evidence="2" id="KW-0328">Glycosyltransferase</keyword>
<comment type="caution">
    <text evidence="5">The sequence shown here is derived from an EMBL/GenBank/DDBJ whole genome shotgun (WGS) entry which is preliminary data.</text>
</comment>
<dbReference type="Proteomes" id="UP000226592">
    <property type="component" value="Unassembled WGS sequence"/>
</dbReference>
<sequence length="295" mass="33634">MAQAKRKLVSIILLNWNGIAVLKDCLASIKKNTLYPNYETIVIDQGSTDGSKELMKSKYKWVQIIENPTNYGIPKASNQGFRKGKGEYFMLMSNDTITTSGWMTAMVDLMESDNRIASVGATLVGRGEGSKVKSKPIDKTRASVCSATMLMKRKAYQHFGGYDEKSFSPYGGDETDWNLRAWNAGYKVIETERAIIEHVGSHDTKRQNPKQYLLLNEHRLRSMFYNLGFFGMIQRIPGLGLLFLQSFPDGKTLTLIQSYWNNLLNWRGIMAGRKKRAEQLKKMLEEQKQQGEAWF</sequence>
<accession>A0A2D6M002</accession>
<dbReference type="PANTHER" id="PTHR43179:SF12">
    <property type="entry name" value="GALACTOFURANOSYLTRANSFERASE GLFT2"/>
    <property type="match status" value="1"/>
</dbReference>
<name>A0A2D6M002_9ARCH</name>
<dbReference type="Pfam" id="PF00535">
    <property type="entry name" value="Glycos_transf_2"/>
    <property type="match status" value="1"/>
</dbReference>
<evidence type="ECO:0000256" key="1">
    <source>
        <dbReference type="ARBA" id="ARBA00006739"/>
    </source>
</evidence>
<dbReference type="EMBL" id="NZBU01000002">
    <property type="protein sequence ID" value="MAG21756.1"/>
    <property type="molecule type" value="Genomic_DNA"/>
</dbReference>
<dbReference type="CDD" id="cd04186">
    <property type="entry name" value="GT_2_like_c"/>
    <property type="match status" value="1"/>
</dbReference>
<comment type="similarity">
    <text evidence="1">Belongs to the glycosyltransferase 2 family.</text>
</comment>
<dbReference type="InterPro" id="IPR029044">
    <property type="entry name" value="Nucleotide-diphossugar_trans"/>
</dbReference>
<protein>
    <recommendedName>
        <fullName evidence="4">Glycosyltransferase 2-like domain-containing protein</fullName>
    </recommendedName>
</protein>
<reference evidence="6" key="1">
    <citation type="submission" date="2017-09" db="EMBL/GenBank/DDBJ databases">
        <title>The Reconstruction of 2,631 Draft Metagenome-Assembled Genomes from the Global Oceans.</title>
        <authorList>
            <person name="Tully B.J."/>
            <person name="Graham E.D."/>
            <person name="Heidelberg J.F."/>
        </authorList>
    </citation>
    <scope>NUCLEOTIDE SEQUENCE [LARGE SCALE GENOMIC DNA]</scope>
</reference>
<proteinExistence type="inferred from homology"/>
<gene>
    <name evidence="5" type="ORF">CL943_00425</name>
</gene>
<keyword evidence="3" id="KW-0808">Transferase</keyword>